<dbReference type="Pfam" id="PF00724">
    <property type="entry name" value="Oxidored_FMN"/>
    <property type="match status" value="1"/>
</dbReference>
<comment type="caution">
    <text evidence="6">The sequence shown here is derived from an EMBL/GenBank/DDBJ whole genome shotgun (WGS) entry which is preliminary data.</text>
</comment>
<dbReference type="InterPro" id="IPR001155">
    <property type="entry name" value="OxRdtase_FMN_N"/>
</dbReference>
<name>A0A9P9BLJ7_9PEZI</name>
<sequence length="425" mass="45550">METLHINKPFTFPNGSTIRNRLVKSAMAEGYMEPDCLPGDGLITNYSRWAQGGWGMLITGNYMIDPKGMSFPGMLLVNNDTVSREVQVAKLKAFASAARANGTKIIAQLCHPGRAGILIPGRGGKNIAPSPIRISFGDGFIARALAALMTGTPREMTREDIDNIVGKFASAARLMAEAGFDGVELHGAHGYLISQFLSAESNQRTDEYGGSALDRTKFAVQVIEAVKAAVPDGFIVGIKLNSVDYQTDRSAQATKEGHVMNTEKQLQECVDQFGAIAAAGVDYVNVSGGTMENPRMANGPPKSTRTKAREAFFLSFAESFRASFPDVPLMVTGGFHSRTGMEEAVAGGGTDLVGIGRGACACPSLPSDVVLNPEVADSEARVVLKKYPVPWWLSWGPQMVGVGWENNFYSAMIRALGTEQEGKKN</sequence>
<dbReference type="Gene3D" id="3.20.20.70">
    <property type="entry name" value="Aldolase class I"/>
    <property type="match status" value="1"/>
</dbReference>
<dbReference type="SUPFAM" id="SSF51395">
    <property type="entry name" value="FMN-linked oxidoreductases"/>
    <property type="match status" value="1"/>
</dbReference>
<dbReference type="InterPro" id="IPR051799">
    <property type="entry name" value="NADH_flavin_oxidoreductase"/>
</dbReference>
<dbReference type="PANTHER" id="PTHR43656:SF2">
    <property type="entry name" value="BINDING OXIDOREDUCTASE, PUTATIVE (AFU_ORTHOLOGUE AFUA_2G08260)-RELATED"/>
    <property type="match status" value="1"/>
</dbReference>
<dbReference type="PANTHER" id="PTHR43656">
    <property type="entry name" value="BINDING OXIDOREDUCTASE, PUTATIVE (AFU_ORTHOLOGUE AFUA_2G08260)-RELATED"/>
    <property type="match status" value="1"/>
</dbReference>
<dbReference type="OrthoDB" id="1663137at2759"/>
<dbReference type="InterPro" id="IPR013785">
    <property type="entry name" value="Aldolase_TIM"/>
</dbReference>
<dbReference type="GeneID" id="70192355"/>
<protein>
    <submittedName>
        <fullName evidence="6">NADH:flavin oxidoreductase/NADH oxidase</fullName>
    </submittedName>
</protein>
<proteinExistence type="inferred from homology"/>
<dbReference type="AlphaFoldDB" id="A0A9P9BLJ7"/>
<evidence type="ECO:0000313" key="7">
    <source>
        <dbReference type="Proteomes" id="UP000756346"/>
    </source>
</evidence>
<organism evidence="6 7">
    <name type="scientific">Microdochium trichocladiopsis</name>
    <dbReference type="NCBI Taxonomy" id="1682393"/>
    <lineage>
        <taxon>Eukaryota</taxon>
        <taxon>Fungi</taxon>
        <taxon>Dikarya</taxon>
        <taxon>Ascomycota</taxon>
        <taxon>Pezizomycotina</taxon>
        <taxon>Sordariomycetes</taxon>
        <taxon>Xylariomycetidae</taxon>
        <taxon>Xylariales</taxon>
        <taxon>Microdochiaceae</taxon>
        <taxon>Microdochium</taxon>
    </lineage>
</organism>
<dbReference type="GO" id="GO:0016491">
    <property type="term" value="F:oxidoreductase activity"/>
    <property type="evidence" value="ECO:0007669"/>
    <property type="project" value="UniProtKB-KW"/>
</dbReference>
<dbReference type="GO" id="GO:0010181">
    <property type="term" value="F:FMN binding"/>
    <property type="evidence" value="ECO:0007669"/>
    <property type="project" value="InterPro"/>
</dbReference>
<keyword evidence="2" id="KW-0285">Flavoprotein</keyword>
<evidence type="ECO:0000259" key="5">
    <source>
        <dbReference type="Pfam" id="PF00724"/>
    </source>
</evidence>
<evidence type="ECO:0000256" key="4">
    <source>
        <dbReference type="ARBA" id="ARBA00023002"/>
    </source>
</evidence>
<evidence type="ECO:0000256" key="1">
    <source>
        <dbReference type="ARBA" id="ARBA00005979"/>
    </source>
</evidence>
<dbReference type="EMBL" id="JAGTJQ010000013">
    <property type="protein sequence ID" value="KAH7014162.1"/>
    <property type="molecule type" value="Genomic_DNA"/>
</dbReference>
<keyword evidence="7" id="KW-1185">Reference proteome</keyword>
<reference evidence="6" key="1">
    <citation type="journal article" date="2021" name="Nat. Commun.">
        <title>Genetic determinants of endophytism in the Arabidopsis root mycobiome.</title>
        <authorList>
            <person name="Mesny F."/>
            <person name="Miyauchi S."/>
            <person name="Thiergart T."/>
            <person name="Pickel B."/>
            <person name="Atanasova L."/>
            <person name="Karlsson M."/>
            <person name="Huettel B."/>
            <person name="Barry K.W."/>
            <person name="Haridas S."/>
            <person name="Chen C."/>
            <person name="Bauer D."/>
            <person name="Andreopoulos W."/>
            <person name="Pangilinan J."/>
            <person name="LaButti K."/>
            <person name="Riley R."/>
            <person name="Lipzen A."/>
            <person name="Clum A."/>
            <person name="Drula E."/>
            <person name="Henrissat B."/>
            <person name="Kohler A."/>
            <person name="Grigoriev I.V."/>
            <person name="Martin F.M."/>
            <person name="Hacquard S."/>
        </authorList>
    </citation>
    <scope>NUCLEOTIDE SEQUENCE</scope>
    <source>
        <strain evidence="6">MPI-CAGE-CH-0230</strain>
    </source>
</reference>
<gene>
    <name evidence="6" type="ORF">B0I36DRAFT_436245</name>
</gene>
<dbReference type="Proteomes" id="UP000756346">
    <property type="component" value="Unassembled WGS sequence"/>
</dbReference>
<keyword evidence="4" id="KW-0560">Oxidoreductase</keyword>
<dbReference type="RefSeq" id="XP_046005129.1">
    <property type="nucleotide sequence ID" value="XM_046162809.1"/>
</dbReference>
<evidence type="ECO:0000256" key="2">
    <source>
        <dbReference type="ARBA" id="ARBA00022630"/>
    </source>
</evidence>
<accession>A0A9P9BLJ7</accession>
<feature type="domain" description="NADH:flavin oxidoreductase/NADH oxidase N-terminal" evidence="5">
    <location>
        <begin position="8"/>
        <end position="368"/>
    </location>
</feature>
<comment type="similarity">
    <text evidence="1">Belongs to the NADH:flavin oxidoreductase/NADH oxidase family.</text>
</comment>
<evidence type="ECO:0000313" key="6">
    <source>
        <dbReference type="EMBL" id="KAH7014162.1"/>
    </source>
</evidence>
<keyword evidence="3" id="KW-0288">FMN</keyword>
<evidence type="ECO:0000256" key="3">
    <source>
        <dbReference type="ARBA" id="ARBA00022643"/>
    </source>
</evidence>